<dbReference type="InterPro" id="IPR007554">
    <property type="entry name" value="Glycerophosphate_synth"/>
</dbReference>
<protein>
    <submittedName>
        <fullName evidence="1">Uncharacterized protein</fullName>
    </submittedName>
</protein>
<gene>
    <name evidence="1" type="ORF">LMUR_08229</name>
</gene>
<comment type="caution">
    <text evidence="1">The sequence shown here is derived from an EMBL/GenBank/DDBJ whole genome shotgun (WGS) entry which is preliminary data.</text>
</comment>
<dbReference type="InterPro" id="IPR043148">
    <property type="entry name" value="TagF_C"/>
</dbReference>
<dbReference type="Pfam" id="PF04464">
    <property type="entry name" value="Glyphos_transf"/>
    <property type="match status" value="1"/>
</dbReference>
<dbReference type="AlphaFoldDB" id="A0A829R4Q9"/>
<dbReference type="Gene3D" id="3.40.50.12580">
    <property type="match status" value="1"/>
</dbReference>
<accession>A0A829R4Q9</accession>
<evidence type="ECO:0000313" key="1">
    <source>
        <dbReference type="EMBL" id="EUJ27510.1"/>
    </source>
</evidence>
<dbReference type="Proteomes" id="UP000019251">
    <property type="component" value="Unassembled WGS sequence"/>
</dbReference>
<dbReference type="GO" id="GO:0016020">
    <property type="term" value="C:membrane"/>
    <property type="evidence" value="ECO:0007669"/>
    <property type="project" value="InterPro"/>
</dbReference>
<sequence length="184" mass="22252">MKEDKYLNRTIAKEAFYQSEFFQAIHAFINSPELNDILKTNNYQLDVKLHPIFMEEGALFNTEQSNIHIIESGEKIAVEEYKLFITDFSSFMFDFIKTKTKIAFFFPDLKRFLGGNHIYNRLDFDIDQFGERYERPEEIIASINRYITEDFRIEPELEELYDAFYYQPVHKNYRETLYQQLFHL</sequence>
<name>A0A829R4Q9_LISGR</name>
<organism evidence="1 2">
    <name type="scientific">Listeria grayi FSL F6-1183</name>
    <dbReference type="NCBI Taxonomy" id="1265827"/>
    <lineage>
        <taxon>Bacteria</taxon>
        <taxon>Bacillati</taxon>
        <taxon>Bacillota</taxon>
        <taxon>Bacilli</taxon>
        <taxon>Bacillales</taxon>
        <taxon>Listeriaceae</taxon>
        <taxon>Listeria</taxon>
    </lineage>
</organism>
<dbReference type="GO" id="GO:0047355">
    <property type="term" value="F:CDP-glycerol glycerophosphotransferase activity"/>
    <property type="evidence" value="ECO:0007669"/>
    <property type="project" value="InterPro"/>
</dbReference>
<evidence type="ECO:0000313" key="2">
    <source>
        <dbReference type="Proteomes" id="UP000019251"/>
    </source>
</evidence>
<dbReference type="EMBL" id="AODG01000011">
    <property type="protein sequence ID" value="EUJ27510.1"/>
    <property type="molecule type" value="Genomic_DNA"/>
</dbReference>
<reference evidence="1 2" key="1">
    <citation type="submission" date="2012-12" db="EMBL/GenBank/DDBJ databases">
        <title>Novel taxa of Listeriaceae from agricultural environments in the United States.</title>
        <authorList>
            <person name="den Bakker H.C."/>
            <person name="Allred A."/>
            <person name="Warchocki S."/>
            <person name="Wright E.M."/>
            <person name="Burrell A."/>
            <person name="Nightingale K.K."/>
            <person name="Kephart D."/>
            <person name="Wiedmann M."/>
        </authorList>
    </citation>
    <scope>NUCLEOTIDE SEQUENCE [LARGE SCALE GENOMIC DNA]</scope>
    <source>
        <strain evidence="1 2">FSL F6-1183</strain>
    </source>
</reference>
<proteinExistence type="predicted"/>